<feature type="signal peptide" evidence="1">
    <location>
        <begin position="1"/>
        <end position="22"/>
    </location>
</feature>
<evidence type="ECO:0000256" key="1">
    <source>
        <dbReference type="SAM" id="SignalP"/>
    </source>
</evidence>
<evidence type="ECO:0008006" key="4">
    <source>
        <dbReference type="Google" id="ProtNLM"/>
    </source>
</evidence>
<reference evidence="2 3" key="1">
    <citation type="journal article" date="2003" name="Proc. Natl. Acad. Sci. U.S.A.">
        <title>Complete genome sequence of the marine planctomycete Pirellula sp. strain 1.</title>
        <authorList>
            <person name="Gloeckner F.O."/>
            <person name="Kube M."/>
            <person name="Bauer M."/>
            <person name="Teeling H."/>
            <person name="Lombardot T."/>
            <person name="Ludwig W."/>
            <person name="Gade D."/>
            <person name="Beck A."/>
            <person name="Borzym K."/>
            <person name="Heitmann K."/>
            <person name="Rabus R."/>
            <person name="Schlesner H."/>
            <person name="Amann R."/>
            <person name="Reinhardt R."/>
        </authorList>
    </citation>
    <scope>NUCLEOTIDE SEQUENCE [LARGE SCALE GENOMIC DNA]</scope>
    <source>
        <strain evidence="3">DSM 10527 / NCIMB 13988 / SH1</strain>
    </source>
</reference>
<dbReference type="EMBL" id="BX294139">
    <property type="protein sequence ID" value="CAD73485.1"/>
    <property type="molecule type" value="Genomic_DNA"/>
</dbReference>
<dbReference type="STRING" id="243090.RB3922"/>
<name>Q7UTF1_RHOBA</name>
<dbReference type="EnsemblBacteria" id="CAD73485">
    <property type="protein sequence ID" value="CAD73485"/>
    <property type="gene ID" value="RB3922"/>
</dbReference>
<evidence type="ECO:0000313" key="3">
    <source>
        <dbReference type="Proteomes" id="UP000001025"/>
    </source>
</evidence>
<sequence>MRTGPNGHRLMWMLVMSRTALAAVGASEASSRLVGVLGRLGRRSGNRA</sequence>
<dbReference type="Proteomes" id="UP000001025">
    <property type="component" value="Chromosome"/>
</dbReference>
<dbReference type="InParanoid" id="Q7UTF1"/>
<evidence type="ECO:0000313" key="2">
    <source>
        <dbReference type="EMBL" id="CAD73485.1"/>
    </source>
</evidence>
<gene>
    <name evidence="2" type="ordered locus">RB3922</name>
</gene>
<dbReference type="KEGG" id="rba:RB3922"/>
<dbReference type="AlphaFoldDB" id="Q7UTF1"/>
<protein>
    <recommendedName>
        <fullName evidence="4">Secreted protein</fullName>
    </recommendedName>
</protein>
<dbReference type="HOGENOM" id="CLU_3157138_0_0_0"/>
<keyword evidence="1" id="KW-0732">Signal</keyword>
<feature type="chain" id="PRO_5004292385" description="Secreted protein" evidence="1">
    <location>
        <begin position="23"/>
        <end position="48"/>
    </location>
</feature>
<organism evidence="2 3">
    <name type="scientific">Rhodopirellula baltica (strain DSM 10527 / NCIMB 13988 / SH1)</name>
    <dbReference type="NCBI Taxonomy" id="243090"/>
    <lineage>
        <taxon>Bacteria</taxon>
        <taxon>Pseudomonadati</taxon>
        <taxon>Planctomycetota</taxon>
        <taxon>Planctomycetia</taxon>
        <taxon>Pirellulales</taxon>
        <taxon>Pirellulaceae</taxon>
        <taxon>Rhodopirellula</taxon>
    </lineage>
</organism>
<keyword evidence="3" id="KW-1185">Reference proteome</keyword>
<proteinExistence type="predicted"/>
<accession>Q7UTF1</accession>